<proteinExistence type="predicted"/>
<name>A0ABS4GJB1_9FIRM</name>
<dbReference type="EMBL" id="JAGGKS010000016">
    <property type="protein sequence ID" value="MBP1927435.1"/>
    <property type="molecule type" value="Genomic_DNA"/>
</dbReference>
<keyword evidence="2" id="KW-0687">Ribonucleoprotein</keyword>
<gene>
    <name evidence="2" type="ORF">J2Z76_003337</name>
</gene>
<dbReference type="InterPro" id="IPR004038">
    <property type="entry name" value="Ribosomal_eL8/eL30/eS12/Gad45"/>
</dbReference>
<organism evidence="2 3">
    <name type="scientific">Sedimentibacter acidaminivorans</name>
    <dbReference type="NCBI Taxonomy" id="913099"/>
    <lineage>
        <taxon>Bacteria</taxon>
        <taxon>Bacillati</taxon>
        <taxon>Bacillota</taxon>
        <taxon>Tissierellia</taxon>
        <taxon>Sedimentibacter</taxon>
    </lineage>
</organism>
<keyword evidence="2" id="KW-0689">Ribosomal protein</keyword>
<dbReference type="InterPro" id="IPR029064">
    <property type="entry name" value="Ribosomal_eL30-like_sf"/>
</dbReference>
<evidence type="ECO:0000313" key="3">
    <source>
        <dbReference type="Proteomes" id="UP001519342"/>
    </source>
</evidence>
<dbReference type="Proteomes" id="UP001519342">
    <property type="component" value="Unassembled WGS sequence"/>
</dbReference>
<comment type="caution">
    <text evidence="2">The sequence shown here is derived from an EMBL/GenBank/DDBJ whole genome shotgun (WGS) entry which is preliminary data.</text>
</comment>
<reference evidence="2 3" key="1">
    <citation type="submission" date="2021-03" db="EMBL/GenBank/DDBJ databases">
        <title>Genomic Encyclopedia of Type Strains, Phase IV (KMG-IV): sequencing the most valuable type-strain genomes for metagenomic binning, comparative biology and taxonomic classification.</title>
        <authorList>
            <person name="Goeker M."/>
        </authorList>
    </citation>
    <scope>NUCLEOTIDE SEQUENCE [LARGE SCALE GENOMIC DNA]</scope>
    <source>
        <strain evidence="2 3">DSM 24004</strain>
    </source>
</reference>
<dbReference type="GO" id="GO:0005840">
    <property type="term" value="C:ribosome"/>
    <property type="evidence" value="ECO:0007669"/>
    <property type="project" value="UniProtKB-KW"/>
</dbReference>
<sequence>MVNNIINKEEKKKVVIGKKQTLRALLKDEAEKVYISRDADFHVTEPIAQACKDKNIEIAYFDNMRDLGIACGIDVNAAAAAVLK</sequence>
<dbReference type="Gene3D" id="3.30.1330.30">
    <property type="match status" value="1"/>
</dbReference>
<dbReference type="RefSeq" id="WP_209513138.1">
    <property type="nucleotide sequence ID" value="NZ_JAGGKS010000016.1"/>
</dbReference>
<keyword evidence="3" id="KW-1185">Reference proteome</keyword>
<protein>
    <submittedName>
        <fullName evidence="2">Large subunit ribosomal protein L7A</fullName>
    </submittedName>
</protein>
<dbReference type="Pfam" id="PF01248">
    <property type="entry name" value="Ribosomal_L7Ae"/>
    <property type="match status" value="1"/>
</dbReference>
<feature type="domain" description="Ribosomal protein eL8/eL30/eS12/Gadd45" evidence="1">
    <location>
        <begin position="8"/>
        <end position="83"/>
    </location>
</feature>
<accession>A0ABS4GJB1</accession>
<evidence type="ECO:0000259" key="1">
    <source>
        <dbReference type="Pfam" id="PF01248"/>
    </source>
</evidence>
<evidence type="ECO:0000313" key="2">
    <source>
        <dbReference type="EMBL" id="MBP1927435.1"/>
    </source>
</evidence>
<dbReference type="SUPFAM" id="SSF55315">
    <property type="entry name" value="L30e-like"/>
    <property type="match status" value="1"/>
</dbReference>